<reference evidence="3 4" key="1">
    <citation type="submission" date="2019-04" db="EMBL/GenBank/DDBJ databases">
        <title>Flavobacterium sp. GS03.</title>
        <authorList>
            <person name="Kim H."/>
        </authorList>
    </citation>
    <scope>NUCLEOTIDE SEQUENCE [LARGE SCALE GENOMIC DNA]</scope>
    <source>
        <strain evidence="3 4">GS03</strain>
    </source>
</reference>
<sequence length="138" mass="16430">MKKIGLLLFVLLLISCHSNVKKEDVTKLNGYWEIKQVKFSTGKTKDYKVNETIDYFELKDKHGFRQKVMPQFDGKFQTNGIRENIKVIEKNNAVFIEYNTKFGKWKEEIITIDDSTLVLKNKEKIEYTYKKFKPFSFK</sequence>
<evidence type="ECO:0000313" key="3">
    <source>
        <dbReference type="EMBL" id="QBZ98142.1"/>
    </source>
</evidence>
<accession>A0A4P7PV42</accession>
<evidence type="ECO:0000259" key="2">
    <source>
        <dbReference type="Pfam" id="PF13648"/>
    </source>
</evidence>
<evidence type="ECO:0000313" key="4">
    <source>
        <dbReference type="Proteomes" id="UP000296862"/>
    </source>
</evidence>
<dbReference type="Pfam" id="PF13648">
    <property type="entry name" value="Lipocalin_4"/>
    <property type="match status" value="1"/>
</dbReference>
<evidence type="ECO:0000256" key="1">
    <source>
        <dbReference type="SAM" id="SignalP"/>
    </source>
</evidence>
<dbReference type="RefSeq" id="WP_136152053.1">
    <property type="nucleotide sequence ID" value="NZ_CP038810.1"/>
</dbReference>
<dbReference type="PROSITE" id="PS51257">
    <property type="entry name" value="PROKAR_LIPOPROTEIN"/>
    <property type="match status" value="1"/>
</dbReference>
<dbReference type="InterPro" id="IPR024311">
    <property type="entry name" value="Lipocalin-like"/>
</dbReference>
<keyword evidence="1" id="KW-0732">Signal</keyword>
<organism evidence="3 4">
    <name type="scientific">Flavobacterium sangjuense</name>
    <dbReference type="NCBI Taxonomy" id="2518177"/>
    <lineage>
        <taxon>Bacteria</taxon>
        <taxon>Pseudomonadati</taxon>
        <taxon>Bacteroidota</taxon>
        <taxon>Flavobacteriia</taxon>
        <taxon>Flavobacteriales</taxon>
        <taxon>Flavobacteriaceae</taxon>
        <taxon>Flavobacterium</taxon>
    </lineage>
</organism>
<name>A0A4P7PV42_9FLAO</name>
<feature type="chain" id="PRO_5020331609" description="Lipocalin-like domain-containing protein" evidence="1">
    <location>
        <begin position="23"/>
        <end position="138"/>
    </location>
</feature>
<keyword evidence="4" id="KW-1185">Reference proteome</keyword>
<feature type="domain" description="Lipocalin-like" evidence="2">
    <location>
        <begin position="28"/>
        <end position="119"/>
    </location>
</feature>
<feature type="signal peptide" evidence="1">
    <location>
        <begin position="1"/>
        <end position="22"/>
    </location>
</feature>
<dbReference type="OrthoDB" id="1143855at2"/>
<dbReference type="Proteomes" id="UP000296862">
    <property type="component" value="Chromosome"/>
</dbReference>
<dbReference type="EMBL" id="CP038810">
    <property type="protein sequence ID" value="QBZ98142.1"/>
    <property type="molecule type" value="Genomic_DNA"/>
</dbReference>
<dbReference type="AlphaFoldDB" id="A0A4P7PV42"/>
<protein>
    <recommendedName>
        <fullName evidence="2">Lipocalin-like domain-containing protein</fullName>
    </recommendedName>
</protein>
<gene>
    <name evidence="3" type="ORF">GS03_01647</name>
</gene>
<dbReference type="KEGG" id="fsn:GS03_01647"/>
<proteinExistence type="predicted"/>